<evidence type="ECO:0000313" key="2">
    <source>
        <dbReference type="Proteomes" id="UP001054945"/>
    </source>
</evidence>
<proteinExistence type="predicted"/>
<accession>A0AAV4P203</accession>
<keyword evidence="2" id="KW-1185">Reference proteome</keyword>
<name>A0AAV4P203_CAEEX</name>
<protein>
    <submittedName>
        <fullName evidence="1">Uncharacterized protein</fullName>
    </submittedName>
</protein>
<organism evidence="1 2">
    <name type="scientific">Caerostris extrusa</name>
    <name type="common">Bark spider</name>
    <name type="synonym">Caerostris bankana</name>
    <dbReference type="NCBI Taxonomy" id="172846"/>
    <lineage>
        <taxon>Eukaryota</taxon>
        <taxon>Metazoa</taxon>
        <taxon>Ecdysozoa</taxon>
        <taxon>Arthropoda</taxon>
        <taxon>Chelicerata</taxon>
        <taxon>Arachnida</taxon>
        <taxon>Araneae</taxon>
        <taxon>Araneomorphae</taxon>
        <taxon>Entelegynae</taxon>
        <taxon>Araneoidea</taxon>
        <taxon>Araneidae</taxon>
        <taxon>Caerostris</taxon>
    </lineage>
</organism>
<reference evidence="1 2" key="1">
    <citation type="submission" date="2021-06" db="EMBL/GenBank/DDBJ databases">
        <title>Caerostris extrusa draft genome.</title>
        <authorList>
            <person name="Kono N."/>
            <person name="Arakawa K."/>
        </authorList>
    </citation>
    <scope>NUCLEOTIDE SEQUENCE [LARGE SCALE GENOMIC DNA]</scope>
</reference>
<gene>
    <name evidence="1" type="ORF">CEXT_41391</name>
</gene>
<sequence>MDSKLTKNSQHYPARIDPYKLREECLFVTAVTGGPFVIENVSKAVAVSGIMLLLAVQTLKTISRNNDWNPCFNPNKNNSSPRSCVQSFMISCRRDRSLNSTPSDTRPNHLVR</sequence>
<evidence type="ECO:0000313" key="1">
    <source>
        <dbReference type="EMBL" id="GIX91232.1"/>
    </source>
</evidence>
<dbReference type="AlphaFoldDB" id="A0AAV4P203"/>
<dbReference type="Proteomes" id="UP001054945">
    <property type="component" value="Unassembled WGS sequence"/>
</dbReference>
<comment type="caution">
    <text evidence="1">The sequence shown here is derived from an EMBL/GenBank/DDBJ whole genome shotgun (WGS) entry which is preliminary data.</text>
</comment>
<dbReference type="EMBL" id="BPLR01004005">
    <property type="protein sequence ID" value="GIX91232.1"/>
    <property type="molecule type" value="Genomic_DNA"/>
</dbReference>